<comment type="caution">
    <text evidence="2">The sequence shown here is derived from an EMBL/GenBank/DDBJ whole genome shotgun (WGS) entry which is preliminary data.</text>
</comment>
<accession>A0A812Y0P1</accession>
<dbReference type="AlphaFoldDB" id="A0A812Y0P1"/>
<reference evidence="2" key="1">
    <citation type="submission" date="2021-02" db="EMBL/GenBank/DDBJ databases">
        <authorList>
            <person name="Dougan E. K."/>
            <person name="Rhodes N."/>
            <person name="Thang M."/>
            <person name="Chan C."/>
        </authorList>
    </citation>
    <scope>NUCLEOTIDE SEQUENCE</scope>
</reference>
<feature type="compositionally biased region" description="Basic and acidic residues" evidence="1">
    <location>
        <begin position="130"/>
        <end position="145"/>
    </location>
</feature>
<dbReference type="OrthoDB" id="434893at2759"/>
<feature type="region of interest" description="Disordered" evidence="1">
    <location>
        <begin position="738"/>
        <end position="816"/>
    </location>
</feature>
<feature type="compositionally biased region" description="Basic and acidic residues" evidence="1">
    <location>
        <begin position="420"/>
        <end position="436"/>
    </location>
</feature>
<evidence type="ECO:0000313" key="2">
    <source>
        <dbReference type="EMBL" id="CAE7751206.1"/>
    </source>
</evidence>
<organism evidence="2 3">
    <name type="scientific">Symbiodinium pilosum</name>
    <name type="common">Dinoflagellate</name>
    <dbReference type="NCBI Taxonomy" id="2952"/>
    <lineage>
        <taxon>Eukaryota</taxon>
        <taxon>Sar</taxon>
        <taxon>Alveolata</taxon>
        <taxon>Dinophyceae</taxon>
        <taxon>Suessiales</taxon>
        <taxon>Symbiodiniaceae</taxon>
        <taxon>Symbiodinium</taxon>
    </lineage>
</organism>
<sequence>MGEVFSHSHSFLTKAPELSLDEVRRLLEELRTVSNSAKFQKDLADLRRMDWGAFKKREAVAKLLSIFWKATLRKHGFSIDAAGFPNLLQVVKEHGHQPGIRLVSHEVERQLRMVPGALFRLTANANGEGKSWKEEEIQTSRKTLEKPVPPPSVTKDALPRQVRGRPMFLGEAKEILKAFRESLLTPAVVRTMQNIETRGGVHMEQHRRVLITQEWNPIMKRFDFPTTEAGYDAMKAGIREFADNEYVRSCSHEVERLCGAPAGGYFGVPTAEELAARKAEAEAARRAEEKRREEEEAKRKAEEARKAEERRKVDEARRQADAAKRAEEARKREEEARLKAEEEARKKAEEEARKAAEEEAREKLQEEARRKAEEEATQKSEEEAKQREEEESRQREEEDARRRAEKAAKETADGVSGHAAQEESKQVDSEVTKQPEEQEASTQEEVPAQEQKMHDLQPEESEQEQGQRAPEADRSDDMLERLAEEARRKAAALRREAEETKSVAQAESQSSPAVHDTQPAVSSSAADAQDENVSKPDEDANTSCPVKDWPQEGLQCFDVAHQVALREQPSRESKLVGAANAGAQLLGALEEIDGHRWLHISPQSCHALGALADTAWALVKDDNFELGDLLEPAALRPPEALGYAGRYEVAHTKVAVRASPSLKGKIEGVVLQGRILMGTPHKVGAFAWLRFEESSRKKVAEIGEEAWALIDGEPLGLGQLLRPLDNDGRKALETFHAKQAPVTEPASQPEEVPPPEAARPEQTTESAPAAAVNATESSHKTLAPKQDTKRDIKHDDKPEPATTAISDPAKVESRRKAAQQARDVLSGPLEYKVLAQDHAAPVRKEPLVQSPEVGKLERGRVVFGYPGGGWLQLDEAADVDRKLYGCWVFIGTRLSAQWAELNVTGEFEGALELSWLGLRKEKRVAYNVEWRTPEGVPNPKKGHKISANNKVLVSGLPQGCELNFRVGARVAADGDQDDQDVRLWGSWTSLLTGQFS</sequence>
<dbReference type="Proteomes" id="UP000649617">
    <property type="component" value="Unassembled WGS sequence"/>
</dbReference>
<feature type="compositionally biased region" description="Basic and acidic residues" evidence="1">
    <location>
        <begin position="470"/>
        <end position="501"/>
    </location>
</feature>
<gene>
    <name evidence="2" type="ORF">SPIL2461_LOCUS21747</name>
</gene>
<keyword evidence="3" id="KW-1185">Reference proteome</keyword>
<evidence type="ECO:0000256" key="1">
    <source>
        <dbReference type="SAM" id="MobiDB-lite"/>
    </source>
</evidence>
<dbReference type="EMBL" id="CAJNIZ010046554">
    <property type="protein sequence ID" value="CAE7751206.1"/>
    <property type="molecule type" value="Genomic_DNA"/>
</dbReference>
<name>A0A812Y0P1_SYMPI</name>
<feature type="region of interest" description="Disordered" evidence="1">
    <location>
        <begin position="288"/>
        <end position="544"/>
    </location>
</feature>
<protein>
    <submittedName>
        <fullName evidence="2">Uncharacterized protein</fullName>
    </submittedName>
</protein>
<feature type="compositionally biased region" description="Polar residues" evidence="1">
    <location>
        <begin position="502"/>
        <end position="512"/>
    </location>
</feature>
<feature type="compositionally biased region" description="Basic and acidic residues" evidence="1">
    <location>
        <begin position="288"/>
        <end position="412"/>
    </location>
</feature>
<evidence type="ECO:0000313" key="3">
    <source>
        <dbReference type="Proteomes" id="UP000649617"/>
    </source>
</evidence>
<feature type="region of interest" description="Disordered" evidence="1">
    <location>
        <begin position="130"/>
        <end position="155"/>
    </location>
</feature>
<proteinExistence type="predicted"/>
<feature type="compositionally biased region" description="Basic and acidic residues" evidence="1">
    <location>
        <begin position="786"/>
        <end position="799"/>
    </location>
</feature>